<evidence type="ECO:0000259" key="2">
    <source>
        <dbReference type="PROSITE" id="PS50943"/>
    </source>
</evidence>
<sequence length="92" mass="10596">MIKIGQKIRKLRDEKNYTLEELGKLSNLDPTSISRFENNKAIPHSNSIKKLASAFHISIDYLLSDSIELLSTFLEKGVCKECYESTFEKEKK</sequence>
<reference evidence="3" key="1">
    <citation type="journal article" date="2014" name="Front. Microbiol.">
        <title>High frequency of phylogenetically diverse reductive dehalogenase-homologous genes in deep subseafloor sedimentary metagenomes.</title>
        <authorList>
            <person name="Kawai M."/>
            <person name="Futagami T."/>
            <person name="Toyoda A."/>
            <person name="Takaki Y."/>
            <person name="Nishi S."/>
            <person name="Hori S."/>
            <person name="Arai W."/>
            <person name="Tsubouchi T."/>
            <person name="Morono Y."/>
            <person name="Uchiyama I."/>
            <person name="Ito T."/>
            <person name="Fujiyama A."/>
            <person name="Inagaki F."/>
            <person name="Takami H."/>
        </authorList>
    </citation>
    <scope>NUCLEOTIDE SEQUENCE</scope>
    <source>
        <strain evidence="3">Expedition CK06-06</strain>
    </source>
</reference>
<dbReference type="SMART" id="SM00530">
    <property type="entry name" value="HTH_XRE"/>
    <property type="match status" value="1"/>
</dbReference>
<proteinExistence type="predicted"/>
<dbReference type="Gene3D" id="1.10.260.40">
    <property type="entry name" value="lambda repressor-like DNA-binding domains"/>
    <property type="match status" value="1"/>
</dbReference>
<organism evidence="3">
    <name type="scientific">marine sediment metagenome</name>
    <dbReference type="NCBI Taxonomy" id="412755"/>
    <lineage>
        <taxon>unclassified sequences</taxon>
        <taxon>metagenomes</taxon>
        <taxon>ecological metagenomes</taxon>
    </lineage>
</organism>
<dbReference type="PROSITE" id="PS50943">
    <property type="entry name" value="HTH_CROC1"/>
    <property type="match status" value="1"/>
</dbReference>
<dbReference type="GO" id="GO:0003700">
    <property type="term" value="F:DNA-binding transcription factor activity"/>
    <property type="evidence" value="ECO:0007669"/>
    <property type="project" value="TreeGrafter"/>
</dbReference>
<dbReference type="CDD" id="cd00093">
    <property type="entry name" value="HTH_XRE"/>
    <property type="match status" value="1"/>
</dbReference>
<dbReference type="EMBL" id="BARU01045878">
    <property type="protein sequence ID" value="GAH97422.1"/>
    <property type="molecule type" value="Genomic_DNA"/>
</dbReference>
<dbReference type="InterPro" id="IPR001387">
    <property type="entry name" value="Cro/C1-type_HTH"/>
</dbReference>
<evidence type="ECO:0000256" key="1">
    <source>
        <dbReference type="ARBA" id="ARBA00023125"/>
    </source>
</evidence>
<feature type="domain" description="HTH cro/C1-type" evidence="2">
    <location>
        <begin position="8"/>
        <end position="62"/>
    </location>
</feature>
<dbReference type="InterPro" id="IPR010982">
    <property type="entry name" value="Lambda_DNA-bd_dom_sf"/>
</dbReference>
<keyword evidence="1" id="KW-0238">DNA-binding</keyword>
<name>X1JTL4_9ZZZZ</name>
<dbReference type="GO" id="GO:0003677">
    <property type="term" value="F:DNA binding"/>
    <property type="evidence" value="ECO:0007669"/>
    <property type="project" value="UniProtKB-KW"/>
</dbReference>
<dbReference type="PANTHER" id="PTHR46797:SF1">
    <property type="entry name" value="METHYLPHOSPHONATE SYNTHASE"/>
    <property type="match status" value="1"/>
</dbReference>
<protein>
    <recommendedName>
        <fullName evidence="2">HTH cro/C1-type domain-containing protein</fullName>
    </recommendedName>
</protein>
<dbReference type="InterPro" id="IPR050807">
    <property type="entry name" value="TransReg_Diox_bact_type"/>
</dbReference>
<dbReference type="Pfam" id="PF01381">
    <property type="entry name" value="HTH_3"/>
    <property type="match status" value="1"/>
</dbReference>
<dbReference type="GO" id="GO:0005829">
    <property type="term" value="C:cytosol"/>
    <property type="evidence" value="ECO:0007669"/>
    <property type="project" value="TreeGrafter"/>
</dbReference>
<accession>X1JTL4</accession>
<dbReference type="SUPFAM" id="SSF47413">
    <property type="entry name" value="lambda repressor-like DNA-binding domains"/>
    <property type="match status" value="1"/>
</dbReference>
<dbReference type="PANTHER" id="PTHR46797">
    <property type="entry name" value="HTH-TYPE TRANSCRIPTIONAL REGULATOR"/>
    <property type="match status" value="1"/>
</dbReference>
<gene>
    <name evidence="3" type="ORF">S03H2_69438</name>
</gene>
<comment type="caution">
    <text evidence="3">The sequence shown here is derived from an EMBL/GenBank/DDBJ whole genome shotgun (WGS) entry which is preliminary data.</text>
</comment>
<evidence type="ECO:0000313" key="3">
    <source>
        <dbReference type="EMBL" id="GAH97422.1"/>
    </source>
</evidence>
<dbReference type="AlphaFoldDB" id="X1JTL4"/>